<evidence type="ECO:0000259" key="8">
    <source>
        <dbReference type="SMART" id="SM00842"/>
    </source>
</evidence>
<evidence type="ECO:0000313" key="10">
    <source>
        <dbReference type="Proteomes" id="UP000215301"/>
    </source>
</evidence>
<evidence type="ECO:0000256" key="5">
    <source>
        <dbReference type="ARBA" id="ARBA00030019"/>
    </source>
</evidence>
<dbReference type="Pfam" id="PF14450">
    <property type="entry name" value="FtsA"/>
    <property type="match status" value="1"/>
</dbReference>
<comment type="caution">
    <text evidence="9">The sequence shown here is derived from an EMBL/GenBank/DDBJ whole genome shotgun (WGS) entry which is preliminary data.</text>
</comment>
<dbReference type="SUPFAM" id="SSF53067">
    <property type="entry name" value="Actin-like ATPase domain"/>
    <property type="match status" value="2"/>
</dbReference>
<gene>
    <name evidence="9" type="ORF">CE561_02475</name>
</gene>
<dbReference type="SMART" id="SM00842">
    <property type="entry name" value="FtsA"/>
    <property type="match status" value="1"/>
</dbReference>
<dbReference type="Gene3D" id="3.30.420.40">
    <property type="match status" value="2"/>
</dbReference>
<keyword evidence="4" id="KW-0346">Stress response</keyword>
<dbReference type="AlphaFoldDB" id="A0A231VMW2"/>
<evidence type="ECO:0000256" key="4">
    <source>
        <dbReference type="ARBA" id="ARBA00023016"/>
    </source>
</evidence>
<dbReference type="Proteomes" id="UP000215301">
    <property type="component" value="Unassembled WGS sequence"/>
</dbReference>
<comment type="similarity">
    <text evidence="1">Belongs to the heat shock protein 70 family.</text>
</comment>
<name>A0A231VMW2_THETR</name>
<dbReference type="InterPro" id="IPR043129">
    <property type="entry name" value="ATPase_NBD"/>
</dbReference>
<proteinExistence type="inferred from homology"/>
<organism evidence="9 10">
    <name type="scientific">Thermoanaerobacterium thermosaccharolyticum</name>
    <name type="common">Clostridium thermosaccharolyticum</name>
    <dbReference type="NCBI Taxonomy" id="1517"/>
    <lineage>
        <taxon>Bacteria</taxon>
        <taxon>Bacillati</taxon>
        <taxon>Bacillota</taxon>
        <taxon>Clostridia</taxon>
        <taxon>Thermoanaerobacterales</taxon>
        <taxon>Thermoanaerobacteraceae</taxon>
        <taxon>Thermoanaerobacterium</taxon>
    </lineage>
</organism>
<dbReference type="CDD" id="cd24004">
    <property type="entry name" value="ASKHA_NBD_PilM-like"/>
    <property type="match status" value="1"/>
</dbReference>
<dbReference type="InterPro" id="IPR050696">
    <property type="entry name" value="FtsA/MreB"/>
</dbReference>
<evidence type="ECO:0000256" key="1">
    <source>
        <dbReference type="ARBA" id="ARBA00007381"/>
    </source>
</evidence>
<dbReference type="GO" id="GO:0051301">
    <property type="term" value="P:cell division"/>
    <property type="evidence" value="ECO:0007669"/>
    <property type="project" value="InterPro"/>
</dbReference>
<evidence type="ECO:0000256" key="2">
    <source>
        <dbReference type="ARBA" id="ARBA00014415"/>
    </source>
</evidence>
<dbReference type="InterPro" id="IPR018181">
    <property type="entry name" value="Heat_shock_70_CS"/>
</dbReference>
<accession>A0A231VMW2</accession>
<evidence type="ECO:0000256" key="3">
    <source>
        <dbReference type="ARBA" id="ARBA00017249"/>
    </source>
</evidence>
<dbReference type="PANTHER" id="PTHR32432">
    <property type="entry name" value="CELL DIVISION PROTEIN FTSA-RELATED"/>
    <property type="match status" value="1"/>
</dbReference>
<dbReference type="RefSeq" id="WP_094043786.1">
    <property type="nucleotide sequence ID" value="NZ_CP117253.1"/>
</dbReference>
<feature type="domain" description="SHS2" evidence="8">
    <location>
        <begin position="6"/>
        <end position="201"/>
    </location>
</feature>
<evidence type="ECO:0000256" key="6">
    <source>
        <dbReference type="ARBA" id="ARBA00030945"/>
    </source>
</evidence>
<evidence type="ECO:0000256" key="7">
    <source>
        <dbReference type="ARBA" id="ARBA00033103"/>
    </source>
</evidence>
<reference evidence="9 10" key="1">
    <citation type="submission" date="2017-06" db="EMBL/GenBank/DDBJ databases">
        <title>Isolation and characterization of a thermophilic and butanogenic Thermoanaerobacterium thermosaccharolyticum M5 capable of efficient degradation of hemicellulose.</title>
        <authorList>
            <person name="Xin F."/>
            <person name="Jiang Y."/>
        </authorList>
    </citation>
    <scope>NUCLEOTIDE SEQUENCE [LARGE SCALE GENOMIC DNA]</scope>
    <source>
        <strain evidence="9 10">M5</strain>
    </source>
</reference>
<sequence>MNDNLIFSLDIGTRVVVGIVGVPENDKLKILAVEHMEHTDRVMFDGQIHDIEKVSSVACKIKEKLEKKLGVSLKNVSLAAAGRSLKTKIVRVEKSIDENYIIKDSDIDNLVLSALNTAKEEISHEGYTVKYHMVGYSITSFYLDGLPITNLKDHTGREISVEIIATFLPYDVVESLYSVARKADLNVTYLTLEPIAAIGVAIMPQIRMLNIALVDIGAGTSDIAISKEGNIIAYSMVPFAGDEITEAIQQHFLTDFNTAEKIKTNSKKEIKFRDVIGIEHKVSRSDVLKIIDPVVKNLSKKICDEILKYNGKSPSAVFLVGGSSNLPNIAEEIAKNLSIQPERVSVRDASSITVVEYKGKKLKGPEYITPIGIAYSSMIDRKKDFITIYFNDEKLELLNVKEMTIMDVLLKTNFDSKKLIARPGRNLSFKLNGENIVINGGVGTPAKILKNGIVSNLKSKVENGDKIVVVNGINGKDASITIKDLKDKYSASKITVNGSFVDDDYIVKNGDDVKIIVENDEDFFVYINGNKTILTGKEQYIFIDIFNFIDFQIPKNKIPEMILNGRKASYTDVLKKGDKIEIIV</sequence>
<dbReference type="EMBL" id="NKHD01000006">
    <property type="protein sequence ID" value="OXT09036.1"/>
    <property type="molecule type" value="Genomic_DNA"/>
</dbReference>
<dbReference type="PANTHER" id="PTHR32432:SF3">
    <property type="entry name" value="ETHANOLAMINE UTILIZATION PROTEIN EUTJ"/>
    <property type="match status" value="1"/>
</dbReference>
<dbReference type="InterPro" id="IPR003494">
    <property type="entry name" value="SHS2_FtsA"/>
</dbReference>
<dbReference type="PROSITE" id="PS01036">
    <property type="entry name" value="HSP70_3"/>
    <property type="match status" value="1"/>
</dbReference>
<evidence type="ECO:0000313" key="9">
    <source>
        <dbReference type="EMBL" id="OXT09036.1"/>
    </source>
</evidence>
<protein>
    <recommendedName>
        <fullName evidence="2">Chaperone protein DnaK</fullName>
    </recommendedName>
    <alternativeName>
        <fullName evidence="3">Chaperone protein dnaK</fullName>
    </alternativeName>
    <alternativeName>
        <fullName evidence="7">HSP70</fullName>
    </alternativeName>
    <alternativeName>
        <fullName evidence="6">Heat shock 70 kDa protein</fullName>
    </alternativeName>
    <alternativeName>
        <fullName evidence="5">Heat shock protein 70</fullName>
    </alternativeName>
</protein>